<dbReference type="EMBL" id="ABLK01000262">
    <property type="protein sequence ID" value="EDT38647.1"/>
    <property type="molecule type" value="Genomic_DNA"/>
</dbReference>
<name>B1TCR1_9BURK</name>
<organism evidence="1 2">
    <name type="scientific">Burkholderia ambifaria MEX-5</name>
    <dbReference type="NCBI Taxonomy" id="396597"/>
    <lineage>
        <taxon>Bacteria</taxon>
        <taxon>Pseudomonadati</taxon>
        <taxon>Pseudomonadota</taxon>
        <taxon>Betaproteobacteria</taxon>
        <taxon>Burkholderiales</taxon>
        <taxon>Burkholderiaceae</taxon>
        <taxon>Burkholderia</taxon>
        <taxon>Burkholderia cepacia complex</taxon>
    </lineage>
</organism>
<proteinExistence type="predicted"/>
<comment type="caution">
    <text evidence="1">The sequence shown here is derived from an EMBL/GenBank/DDBJ whole genome shotgun (WGS) entry which is preliminary data.</text>
</comment>
<dbReference type="Proteomes" id="UP000004814">
    <property type="component" value="Unassembled WGS sequence"/>
</dbReference>
<sequence length="186" mass="20726">MRGFITARVILPSTRLEWRSSIMNLNRHLKGVVVFLLFVLAPKVAFSGSLTLYDDSSFVTYRSGDDIYGYYFARENQFSCGFMFFANASLGEKDGAGVSALKLKTFDFVPYKEPYKGVFSYDQRDPRASIAGTLYMSKDAVGLTTDTPQGGCLSVAGIFSVPPGTRGAQQFEPKKRTQGNWDWCRV</sequence>
<evidence type="ECO:0000313" key="2">
    <source>
        <dbReference type="Proteomes" id="UP000004814"/>
    </source>
</evidence>
<accession>B1TCR1</accession>
<dbReference type="PATRIC" id="fig|396597.7.peg.2020"/>
<reference evidence="1 2" key="1">
    <citation type="submission" date="2008-03" db="EMBL/GenBank/DDBJ databases">
        <title>Sequencing of the draft genome and assembly of Burkholderia ambifaria MEX-5.</title>
        <authorList>
            <consortium name="US DOE Joint Genome Institute (JGI-PGF)"/>
            <person name="Copeland A."/>
            <person name="Lucas S."/>
            <person name="Lapidus A."/>
            <person name="Glavina del Rio T."/>
            <person name="Dalin E."/>
            <person name="Tice H."/>
            <person name="Bruce D."/>
            <person name="Goodwin L."/>
            <person name="Pitluck S."/>
            <person name="Larimer F."/>
            <person name="Land M.L."/>
            <person name="Hauser L."/>
            <person name="Tiedje J."/>
            <person name="Richardson P."/>
        </authorList>
    </citation>
    <scope>NUCLEOTIDE SEQUENCE [LARGE SCALE GENOMIC DNA]</scope>
    <source>
        <strain evidence="1 2">MEX-5</strain>
    </source>
</reference>
<dbReference type="AlphaFoldDB" id="B1TCR1"/>
<gene>
    <name evidence="1" type="ORF">BamMEX5DRAFT_5577</name>
</gene>
<protein>
    <submittedName>
        <fullName evidence="1">Uncharacterized protein</fullName>
    </submittedName>
</protein>
<evidence type="ECO:0000313" key="1">
    <source>
        <dbReference type="EMBL" id="EDT38647.1"/>
    </source>
</evidence>